<proteinExistence type="predicted"/>
<name>A0A6J4GS40_9FLAO</name>
<reference evidence="1 2" key="1">
    <citation type="submission" date="2020-02" db="EMBL/GenBank/DDBJ databases">
        <authorList>
            <person name="Criscuolo A."/>
        </authorList>
    </citation>
    <scope>NUCLEOTIDE SEQUENCE [LARGE SCALE GENOMIC DNA]</scope>
    <source>
        <strain evidence="1">CIP105534</strain>
    </source>
</reference>
<accession>A0A6J4GS40</accession>
<evidence type="ECO:0000313" key="1">
    <source>
        <dbReference type="EMBL" id="CAA9201816.1"/>
    </source>
</evidence>
<dbReference type="EMBL" id="CADCSU010000135">
    <property type="protein sequence ID" value="CAA9201816.1"/>
    <property type="molecule type" value="Genomic_DNA"/>
</dbReference>
<evidence type="ECO:0000313" key="2">
    <source>
        <dbReference type="Proteomes" id="UP000479938"/>
    </source>
</evidence>
<dbReference type="AlphaFoldDB" id="A0A6J4GS40"/>
<dbReference type="RefSeq" id="WP_234425233.1">
    <property type="nucleotide sequence ID" value="NZ_CAJGBH010000040.1"/>
</dbReference>
<sequence length="73" mass="8307">MNPYLPFKIFMILFFFLLSLFGYAQNETPKDSILNTLKEVVVAQNKKTFTNTNGNIKVDVANSIYNSIPNTVD</sequence>
<dbReference type="Proteomes" id="UP000479938">
    <property type="component" value="Unassembled WGS sequence"/>
</dbReference>
<protein>
    <submittedName>
        <fullName evidence="1">Uncharacterized protein</fullName>
    </submittedName>
</protein>
<organism evidence="1 2">
    <name type="scientific">Flavobacterium bizetiae</name>
    <dbReference type="NCBI Taxonomy" id="2704140"/>
    <lineage>
        <taxon>Bacteria</taxon>
        <taxon>Pseudomonadati</taxon>
        <taxon>Bacteroidota</taxon>
        <taxon>Flavobacteriia</taxon>
        <taxon>Flavobacteriales</taxon>
        <taxon>Flavobacteriaceae</taxon>
        <taxon>Flavobacterium</taxon>
    </lineage>
</organism>
<gene>
    <name evidence="1" type="ORF">FLA105534_03790</name>
</gene>
<keyword evidence="2" id="KW-1185">Reference proteome</keyword>